<dbReference type="Pfam" id="PF06908">
    <property type="entry name" value="YpsA"/>
    <property type="match status" value="1"/>
</dbReference>
<dbReference type="InterPro" id="IPR010697">
    <property type="entry name" value="YspA"/>
</dbReference>
<geneLocation type="plasmid" evidence="2"/>
<dbReference type="OrthoDB" id="1795759at2"/>
<evidence type="ECO:0000313" key="1">
    <source>
        <dbReference type="EMBL" id="AJD93404.1"/>
    </source>
</evidence>
<dbReference type="PANTHER" id="PTHR38440">
    <property type="entry name" value="UPF0398 PROTEIN YPSA"/>
    <property type="match status" value="1"/>
</dbReference>
<reference evidence="1 2" key="1">
    <citation type="submission" date="2014-08" db="EMBL/GenBank/DDBJ databases">
        <title>Complete genome of a marine bacteria Jeotgalibacillus malaysiensis.</title>
        <authorList>
            <person name="Yaakop A.S."/>
            <person name="Chan K.-G."/>
            <person name="Goh K.M."/>
        </authorList>
    </citation>
    <scope>NUCLEOTIDE SEQUENCE [LARGE SCALE GENOMIC DNA]</scope>
    <source>
        <strain evidence="1 2">D5</strain>
        <plasmid evidence="2">Plasmid</plasmid>
    </source>
</reference>
<keyword evidence="1" id="KW-0614">Plasmid</keyword>
<evidence type="ECO:0000313" key="2">
    <source>
        <dbReference type="Proteomes" id="UP000031449"/>
    </source>
</evidence>
<gene>
    <name evidence="1" type="ORF">JMA_40860</name>
</gene>
<dbReference type="BioCyc" id="JESP1508404:G14D9-13370-MONOMER"/>
<dbReference type="AlphaFoldDB" id="A0A0B5AZP4"/>
<dbReference type="Proteomes" id="UP000031449">
    <property type="component" value="Plasmid unnamed"/>
</dbReference>
<dbReference type="PANTHER" id="PTHR38440:SF1">
    <property type="entry name" value="UPF0398 PROTEIN SPR0331"/>
    <property type="match status" value="1"/>
</dbReference>
<dbReference type="HOGENOM" id="CLU_108363_0_0_9"/>
<name>A0A0B5AZP4_9BACL</name>
<organism evidence="1 2">
    <name type="scientific">Jeotgalibacillus malaysiensis</name>
    <dbReference type="NCBI Taxonomy" id="1508404"/>
    <lineage>
        <taxon>Bacteria</taxon>
        <taxon>Bacillati</taxon>
        <taxon>Bacillota</taxon>
        <taxon>Bacilli</taxon>
        <taxon>Bacillales</taxon>
        <taxon>Caryophanaceae</taxon>
        <taxon>Jeotgalibacillus</taxon>
    </lineage>
</organism>
<proteinExistence type="predicted"/>
<sequence length="192" mass="22191">MQTITVTGHRPNRLNNAYDLLHPVNIKMGRVMREFILNQAGYNKETNAFTGETPVRLVSGMALGADTVWAMVALKLKREFPGVFELECAIPCANHSSRWKSEDQKRYQMILDNADVVTHVSKQPYKGWLMQKRNEYMVDISPTVFAIWNGVENGGTYNCVQYAQKKERTIYRFFPLEDETWELYQEGRITSS</sequence>
<keyword evidence="2" id="KW-1185">Reference proteome</keyword>
<dbReference type="SUPFAM" id="SSF102405">
    <property type="entry name" value="MCP/YpsA-like"/>
    <property type="match status" value="1"/>
</dbReference>
<dbReference type="KEGG" id="jeo:JMA_40860"/>
<dbReference type="Gene3D" id="3.40.50.450">
    <property type="match status" value="1"/>
</dbReference>
<accession>A0A0B5AZP4</accession>
<dbReference type="EMBL" id="CP009417">
    <property type="protein sequence ID" value="AJD93404.1"/>
    <property type="molecule type" value="Genomic_DNA"/>
</dbReference>
<protein>
    <submittedName>
        <fullName evidence="1">Uncharacterized protein</fullName>
    </submittedName>
</protein>